<reference evidence="2 3" key="1">
    <citation type="submission" date="2020-08" db="EMBL/GenBank/DDBJ databases">
        <title>Sequencing the genomes of 1000 actinobacteria strains.</title>
        <authorList>
            <person name="Klenk H.-P."/>
        </authorList>
    </citation>
    <scope>NUCLEOTIDE SEQUENCE [LARGE SCALE GENOMIC DNA]</scope>
    <source>
        <strain evidence="2 3">DSM 45272</strain>
    </source>
</reference>
<dbReference type="Gene3D" id="3.10.450.50">
    <property type="match status" value="1"/>
</dbReference>
<dbReference type="RefSeq" id="WP_184903724.1">
    <property type="nucleotide sequence ID" value="NZ_JACHMX010000001.1"/>
</dbReference>
<dbReference type="NCBIfam" id="TIGR02246">
    <property type="entry name" value="SgcJ/EcaC family oxidoreductase"/>
    <property type="match status" value="1"/>
</dbReference>
<dbReference type="Proteomes" id="UP000580861">
    <property type="component" value="Unassembled WGS sequence"/>
</dbReference>
<accession>A0A841BFE4</accession>
<gene>
    <name evidence="2" type="ORF">HDA45_007615</name>
</gene>
<organism evidence="2 3">
    <name type="scientific">Amycolatopsis umgeniensis</name>
    <dbReference type="NCBI Taxonomy" id="336628"/>
    <lineage>
        <taxon>Bacteria</taxon>
        <taxon>Bacillati</taxon>
        <taxon>Actinomycetota</taxon>
        <taxon>Actinomycetes</taxon>
        <taxon>Pseudonocardiales</taxon>
        <taxon>Pseudonocardiaceae</taxon>
        <taxon>Amycolatopsis</taxon>
    </lineage>
</organism>
<dbReference type="InterPro" id="IPR011944">
    <property type="entry name" value="Steroid_delta5-4_isomerase"/>
</dbReference>
<keyword evidence="3" id="KW-1185">Reference proteome</keyword>
<dbReference type="InterPro" id="IPR032710">
    <property type="entry name" value="NTF2-like_dom_sf"/>
</dbReference>
<feature type="domain" description="SnoaL-like" evidence="1">
    <location>
        <begin position="18"/>
        <end position="119"/>
    </location>
</feature>
<dbReference type="EMBL" id="JACHMX010000001">
    <property type="protein sequence ID" value="MBB5857528.1"/>
    <property type="molecule type" value="Genomic_DNA"/>
</dbReference>
<comment type="caution">
    <text evidence="2">The sequence shown here is derived from an EMBL/GenBank/DDBJ whole genome shotgun (WGS) entry which is preliminary data.</text>
</comment>
<dbReference type="InterPro" id="IPR037401">
    <property type="entry name" value="SnoaL-like"/>
</dbReference>
<proteinExistence type="predicted"/>
<dbReference type="AlphaFoldDB" id="A0A841BFE4"/>
<evidence type="ECO:0000259" key="1">
    <source>
        <dbReference type="Pfam" id="PF12680"/>
    </source>
</evidence>
<evidence type="ECO:0000313" key="2">
    <source>
        <dbReference type="EMBL" id="MBB5857528.1"/>
    </source>
</evidence>
<sequence length="130" mass="14383">MTRALDFELVDDAAKATEHYVRAVNAGDVDAVARFYTEDAIAVRDGQPLSGQALRAHLVEFIGKRPAMTATAKHIYEAGDATLLVTEWTVDLPGENGETEHFEGLGLDVLRRGEDNKWRYAVDDPESENH</sequence>
<dbReference type="SUPFAM" id="SSF54427">
    <property type="entry name" value="NTF2-like"/>
    <property type="match status" value="1"/>
</dbReference>
<dbReference type="Pfam" id="PF12680">
    <property type="entry name" value="SnoaL_2"/>
    <property type="match status" value="1"/>
</dbReference>
<evidence type="ECO:0000313" key="3">
    <source>
        <dbReference type="Proteomes" id="UP000580861"/>
    </source>
</evidence>
<protein>
    <submittedName>
        <fullName evidence="2">Uncharacterized protein (TIGR02246 family)</fullName>
    </submittedName>
</protein>
<name>A0A841BFE4_9PSEU</name>